<evidence type="ECO:0000256" key="1">
    <source>
        <dbReference type="SAM" id="Coils"/>
    </source>
</evidence>
<sequence length="470" mass="53854">MGKPLRLVMKGSDVGCQPYFAPPGPSSAEKITGKMYKEQTVNQNVIRKALLRQIRPLAEDEEEKNEAKTPKSDLPKCKSCHQVDQDLIKILNSPPIEVAYRNYIGQHKGTKDLEKEGSAVKGTALISEGVKTATINPNVKRVEFMQIAKTMTGIEEELLKGVEEVWGAMGPLLIECDEGEKSNVMDRVHQALGRKVEIQKKVLKRMKKDNEIIADEFERGLSAELDKKYESILQEMKRKLDEDSAYAINCLLKEYEDQNRFEIEWCRNEGTEKYQERVRLFTQFCNLWIRIMGASESRSELNDKFLALKDGRLIADIQNQEEHRILKSVADLNKDHELIQSTLADFLYHRDLAAMRLKENVEELNKKVDIWKNLVNDLLTQFQKFVTFALNEQPVQTQYLLSLNELYNHFLDDYLQTERKTAAQAMKKTAEDRVRALYPTCGPPDRLSQDNSVTPDTLLASARTQVNPSA</sequence>
<gene>
    <name evidence="3" type="primary">HUB2</name>
    <name evidence="3" type="ORF">CM83_23987</name>
</gene>
<feature type="region of interest" description="Disordered" evidence="2">
    <location>
        <begin position="440"/>
        <end position="470"/>
    </location>
</feature>
<feature type="region of interest" description="Disordered" evidence="2">
    <location>
        <begin position="57"/>
        <end position="76"/>
    </location>
</feature>
<protein>
    <submittedName>
        <fullName evidence="3">E3 ubiquitin-protein ligase BRE1-like 2</fullName>
    </submittedName>
</protein>
<accession>A0A0A9VVE5</accession>
<evidence type="ECO:0000313" key="3">
    <source>
        <dbReference type="EMBL" id="JAF99643.1"/>
    </source>
</evidence>
<proteinExistence type="predicted"/>
<evidence type="ECO:0000313" key="4">
    <source>
        <dbReference type="EMBL" id="JAG61136.1"/>
    </source>
</evidence>
<name>A0A0A9VVE5_LYGHE</name>
<organism evidence="3">
    <name type="scientific">Lygus hesperus</name>
    <name type="common">Western plant bug</name>
    <dbReference type="NCBI Taxonomy" id="30085"/>
    <lineage>
        <taxon>Eukaryota</taxon>
        <taxon>Metazoa</taxon>
        <taxon>Ecdysozoa</taxon>
        <taxon>Arthropoda</taxon>
        <taxon>Hexapoda</taxon>
        <taxon>Insecta</taxon>
        <taxon>Pterygota</taxon>
        <taxon>Neoptera</taxon>
        <taxon>Paraneoptera</taxon>
        <taxon>Hemiptera</taxon>
        <taxon>Heteroptera</taxon>
        <taxon>Panheteroptera</taxon>
        <taxon>Cimicomorpha</taxon>
        <taxon>Miridae</taxon>
        <taxon>Mirini</taxon>
        <taxon>Lygus</taxon>
    </lineage>
</organism>
<evidence type="ECO:0000256" key="2">
    <source>
        <dbReference type="SAM" id="MobiDB-lite"/>
    </source>
</evidence>
<feature type="coiled-coil region" evidence="1">
    <location>
        <begin position="354"/>
        <end position="381"/>
    </location>
</feature>
<dbReference type="AlphaFoldDB" id="A0A0A9VVE5"/>
<reference evidence="3" key="2">
    <citation type="submission" date="2014-07" db="EMBL/GenBank/DDBJ databases">
        <authorList>
            <person name="Hull J."/>
        </authorList>
    </citation>
    <scope>NUCLEOTIDE SEQUENCE</scope>
</reference>
<keyword evidence="1" id="KW-0175">Coiled coil</keyword>
<dbReference type="EMBL" id="GBHO01043960">
    <property type="protein sequence ID" value="JAF99643.1"/>
    <property type="molecule type" value="Transcribed_RNA"/>
</dbReference>
<dbReference type="EMBL" id="GBRD01004685">
    <property type="protein sequence ID" value="JAG61136.1"/>
    <property type="molecule type" value="Transcribed_RNA"/>
</dbReference>
<feature type="compositionally biased region" description="Basic and acidic residues" evidence="2">
    <location>
        <begin position="65"/>
        <end position="76"/>
    </location>
</feature>
<reference evidence="4" key="3">
    <citation type="submission" date="2014-09" db="EMBL/GenBank/DDBJ databases">
        <authorList>
            <person name="Magalhaes I.L.F."/>
            <person name="Oliveira U."/>
            <person name="Santos F.R."/>
            <person name="Vidigal T.H.D.A."/>
            <person name="Brescovit A.D."/>
            <person name="Santos A.J."/>
        </authorList>
    </citation>
    <scope>NUCLEOTIDE SEQUENCE</scope>
</reference>
<reference evidence="3" key="1">
    <citation type="journal article" date="2014" name="PLoS ONE">
        <title>Transcriptome-Based Identification of ABC Transporters in the Western Tarnished Plant Bug Lygus hesperus.</title>
        <authorList>
            <person name="Hull J.J."/>
            <person name="Chaney K."/>
            <person name="Geib S.M."/>
            <person name="Fabrick J.A."/>
            <person name="Brent C.S."/>
            <person name="Walsh D."/>
            <person name="Lavine L.C."/>
        </authorList>
    </citation>
    <scope>NUCLEOTIDE SEQUENCE</scope>
</reference>